<dbReference type="AlphaFoldDB" id="A0A0N5D9J0"/>
<keyword evidence="1" id="KW-1133">Transmembrane helix</keyword>
<dbReference type="OrthoDB" id="5971907at2759"/>
<evidence type="ECO:0000313" key="2">
    <source>
        <dbReference type="EMBL" id="VDN07456.1"/>
    </source>
</evidence>
<dbReference type="GO" id="GO:0005737">
    <property type="term" value="C:cytoplasm"/>
    <property type="evidence" value="ECO:0007669"/>
    <property type="project" value="TreeGrafter"/>
</dbReference>
<keyword evidence="1" id="KW-0812">Transmembrane</keyword>
<dbReference type="WBParaSite" id="TCLT_0000980401-mRNA-1">
    <property type="protein sequence ID" value="TCLT_0000980401-mRNA-1"/>
    <property type="gene ID" value="TCLT_0000980401"/>
</dbReference>
<name>A0A0N5D9J0_THECL</name>
<reference evidence="2 3" key="2">
    <citation type="submission" date="2018-11" db="EMBL/GenBank/DDBJ databases">
        <authorList>
            <consortium name="Pathogen Informatics"/>
        </authorList>
    </citation>
    <scope>NUCLEOTIDE SEQUENCE [LARGE SCALE GENOMIC DNA]</scope>
</reference>
<evidence type="ECO:0000313" key="4">
    <source>
        <dbReference type="WBParaSite" id="TCLT_0000980401-mRNA-1"/>
    </source>
</evidence>
<evidence type="ECO:0000256" key="1">
    <source>
        <dbReference type="SAM" id="Phobius"/>
    </source>
</evidence>
<dbReference type="Gene3D" id="3.30.720.220">
    <property type="match status" value="1"/>
</dbReference>
<reference evidence="4" key="1">
    <citation type="submission" date="2017-02" db="UniProtKB">
        <authorList>
            <consortium name="WormBaseParasite"/>
        </authorList>
    </citation>
    <scope>IDENTIFICATION</scope>
</reference>
<dbReference type="InterPro" id="IPR008657">
    <property type="entry name" value="JTB"/>
</dbReference>
<dbReference type="GO" id="GO:0005813">
    <property type="term" value="C:centrosome"/>
    <property type="evidence" value="ECO:0007669"/>
    <property type="project" value="TreeGrafter"/>
</dbReference>
<dbReference type="PANTHER" id="PTHR13041">
    <property type="entry name" value="JTB PROTEIN-RELATED"/>
    <property type="match status" value="1"/>
</dbReference>
<sequence>RVTLLLFIRVYRFENVHKSDFVLKKFISWNKHLMKNNSESSQPTHLATQETDSKKSDHMCYKNEPVVVLEHCISCSAFERNAMKAVYCQETGYYDRVNCTYSKQLGLRPCYNKTKHSIQFFAFTIFCAFLFVISYGVINWRQNVLRKRAYMRIRNRLNS</sequence>
<dbReference type="EMBL" id="UYYF01004882">
    <property type="protein sequence ID" value="VDN07456.1"/>
    <property type="molecule type" value="Genomic_DNA"/>
</dbReference>
<keyword evidence="3" id="KW-1185">Reference proteome</keyword>
<dbReference type="PANTHER" id="PTHR13041:SF3">
    <property type="entry name" value="PROTEIN JTB"/>
    <property type="match status" value="1"/>
</dbReference>
<keyword evidence="1" id="KW-0472">Membrane</keyword>
<dbReference type="GO" id="GO:0030496">
    <property type="term" value="C:midbody"/>
    <property type="evidence" value="ECO:0007669"/>
    <property type="project" value="TreeGrafter"/>
</dbReference>
<dbReference type="GO" id="GO:0016020">
    <property type="term" value="C:membrane"/>
    <property type="evidence" value="ECO:0007669"/>
    <property type="project" value="InterPro"/>
</dbReference>
<feature type="transmembrane region" description="Helical" evidence="1">
    <location>
        <begin position="118"/>
        <end position="138"/>
    </location>
</feature>
<dbReference type="GO" id="GO:0005819">
    <property type="term" value="C:spindle"/>
    <property type="evidence" value="ECO:0007669"/>
    <property type="project" value="TreeGrafter"/>
</dbReference>
<dbReference type="Pfam" id="PF05439">
    <property type="entry name" value="JTB"/>
    <property type="match status" value="1"/>
</dbReference>
<dbReference type="GO" id="GO:0000281">
    <property type="term" value="P:mitotic cytokinesis"/>
    <property type="evidence" value="ECO:0007669"/>
    <property type="project" value="TreeGrafter"/>
</dbReference>
<protein>
    <submittedName>
        <fullName evidence="4">Protein JTB</fullName>
    </submittedName>
</protein>
<accession>A0A0N5D9J0</accession>
<proteinExistence type="predicted"/>
<organism evidence="4">
    <name type="scientific">Thelazia callipaeda</name>
    <name type="common">Oriental eyeworm</name>
    <name type="synonym">Parasitic nematode</name>
    <dbReference type="NCBI Taxonomy" id="103827"/>
    <lineage>
        <taxon>Eukaryota</taxon>
        <taxon>Metazoa</taxon>
        <taxon>Ecdysozoa</taxon>
        <taxon>Nematoda</taxon>
        <taxon>Chromadorea</taxon>
        <taxon>Rhabditida</taxon>
        <taxon>Spirurina</taxon>
        <taxon>Spiruromorpha</taxon>
        <taxon>Thelazioidea</taxon>
        <taxon>Thelaziidae</taxon>
        <taxon>Thelazia</taxon>
    </lineage>
</organism>
<gene>
    <name evidence="2" type="ORF">TCLT_LOCUS9793</name>
</gene>
<dbReference type="OMA" id="HMCYKNE"/>
<evidence type="ECO:0000313" key="3">
    <source>
        <dbReference type="Proteomes" id="UP000276776"/>
    </source>
</evidence>
<dbReference type="Proteomes" id="UP000276776">
    <property type="component" value="Unassembled WGS sequence"/>
</dbReference>